<accession>A0A9J7AMN6</accession>
<dbReference type="InterPro" id="IPR002575">
    <property type="entry name" value="Aminoglycoside_PTrfase"/>
</dbReference>
<dbReference type="EMBL" id="CP102480">
    <property type="protein sequence ID" value="UUX48720.1"/>
    <property type="molecule type" value="Genomic_DNA"/>
</dbReference>
<keyword evidence="2 8" id="KW-0808">Transferase</keyword>
<keyword evidence="12" id="KW-1185">Reference proteome</keyword>
<evidence type="ECO:0000256" key="5">
    <source>
        <dbReference type="ARBA" id="ARBA00022777"/>
    </source>
</evidence>
<evidence type="ECO:0000256" key="2">
    <source>
        <dbReference type="ARBA" id="ARBA00022679"/>
    </source>
</evidence>
<keyword evidence="1 8" id="KW-0028">Amino-acid biosynthesis</keyword>
<dbReference type="PANTHER" id="PTHR21064:SF6">
    <property type="entry name" value="AMINOGLYCOSIDE PHOSPHOTRANSFERASE DOMAIN-CONTAINING PROTEIN"/>
    <property type="match status" value="1"/>
</dbReference>
<sequence>MAVYTSVSDDDLETFLKAYDIGDPLSFAGIAEGVENSNFMVRTTTGTYILTLYEKRVDPDDLPFFLNLMNHLSAKGLSCPEPVRTRSGEMLASLNDRPAAVVTFLDGVWHRKVSPAHCYALGGELARMHDLGGDFSMVRENNLSVASWRPLLESCGPQSDGVKPGLYAFLEQEITFLEQNWPKDLPRGVVHADLFPDNVFFLGDKVSGFIDFYFACTDMLVYDLAICLNAWCFETDGSFNVTKARQMISSYDAVRKLSDAEMAALPVLARGSATRFLLTRLYDWINHPEGAFVKPKDPMEYHRKLSFHQSVTSSAGYGI</sequence>
<evidence type="ECO:0000256" key="6">
    <source>
        <dbReference type="ARBA" id="ARBA00022840"/>
    </source>
</evidence>
<comment type="similarity">
    <text evidence="7 8">Belongs to the pseudomonas-type ThrB family.</text>
</comment>
<dbReference type="AlphaFoldDB" id="A0A9J7AMN6"/>
<evidence type="ECO:0000256" key="3">
    <source>
        <dbReference type="ARBA" id="ARBA00022697"/>
    </source>
</evidence>
<dbReference type="NCBIfam" id="TIGR00938">
    <property type="entry name" value="thrB_alt"/>
    <property type="match status" value="1"/>
</dbReference>
<dbReference type="InterPro" id="IPR011009">
    <property type="entry name" value="Kinase-like_dom_sf"/>
</dbReference>
<dbReference type="Gene3D" id="3.90.1200.10">
    <property type="match status" value="1"/>
</dbReference>
<dbReference type="CDD" id="cd05153">
    <property type="entry name" value="HomoserineK_II"/>
    <property type="match status" value="1"/>
</dbReference>
<evidence type="ECO:0000259" key="10">
    <source>
        <dbReference type="Pfam" id="PF01636"/>
    </source>
</evidence>
<feature type="domain" description="Aminoglycoside phosphotransferase" evidence="10">
    <location>
        <begin position="28"/>
        <end position="255"/>
    </location>
</feature>
<gene>
    <name evidence="8" type="primary">thrB</name>
    <name evidence="11" type="ORF">NUH88_15050</name>
</gene>
<evidence type="ECO:0000313" key="11">
    <source>
        <dbReference type="EMBL" id="UUX48720.1"/>
    </source>
</evidence>
<dbReference type="Pfam" id="PF01636">
    <property type="entry name" value="APH"/>
    <property type="match status" value="1"/>
</dbReference>
<protein>
    <recommendedName>
        <fullName evidence="8 9">Homoserine kinase</fullName>
        <shortName evidence="8">HK</shortName>
        <shortName evidence="8">HSK</shortName>
        <ecNumber evidence="8 9">2.7.1.39</ecNumber>
    </recommendedName>
</protein>
<comment type="catalytic activity">
    <reaction evidence="8">
        <text>L-homoserine + ATP = O-phospho-L-homoserine + ADP + H(+)</text>
        <dbReference type="Rhea" id="RHEA:13985"/>
        <dbReference type="ChEBI" id="CHEBI:15378"/>
        <dbReference type="ChEBI" id="CHEBI:30616"/>
        <dbReference type="ChEBI" id="CHEBI:57476"/>
        <dbReference type="ChEBI" id="CHEBI:57590"/>
        <dbReference type="ChEBI" id="CHEBI:456216"/>
        <dbReference type="EC" id="2.7.1.39"/>
    </reaction>
</comment>
<proteinExistence type="inferred from homology"/>
<dbReference type="Gene3D" id="3.30.200.20">
    <property type="entry name" value="Phosphorylase Kinase, domain 1"/>
    <property type="match status" value="1"/>
</dbReference>
<keyword evidence="6 8" id="KW-0067">ATP-binding</keyword>
<dbReference type="KEGG" id="naci:NUH88_15050"/>
<keyword evidence="5 8" id="KW-0418">Kinase</keyword>
<comment type="pathway">
    <text evidence="8">Amino-acid biosynthesis; L-threonine biosynthesis; L-threonine from L-aspartate: step 4/5.</text>
</comment>
<dbReference type="NCBIfam" id="NF003558">
    <property type="entry name" value="PRK05231.1"/>
    <property type="match status" value="1"/>
</dbReference>
<evidence type="ECO:0000313" key="12">
    <source>
        <dbReference type="Proteomes" id="UP001060336"/>
    </source>
</evidence>
<dbReference type="PANTHER" id="PTHR21064">
    <property type="entry name" value="AMINOGLYCOSIDE PHOSPHOTRANSFERASE DOMAIN-CONTAINING PROTEIN-RELATED"/>
    <property type="match status" value="1"/>
</dbReference>
<dbReference type="SUPFAM" id="SSF56112">
    <property type="entry name" value="Protein kinase-like (PK-like)"/>
    <property type="match status" value="1"/>
</dbReference>
<keyword evidence="4 8" id="KW-0547">Nucleotide-binding</keyword>
<evidence type="ECO:0000256" key="1">
    <source>
        <dbReference type="ARBA" id="ARBA00022605"/>
    </source>
</evidence>
<dbReference type="HAMAP" id="MF_00301">
    <property type="entry name" value="Homoser_kinase_2"/>
    <property type="match status" value="1"/>
</dbReference>
<name>A0A9J7AMN6_9PROT</name>
<dbReference type="InterPro" id="IPR050249">
    <property type="entry name" value="Pseudomonas-type_ThrB"/>
</dbReference>
<dbReference type="GO" id="GO:0005524">
    <property type="term" value="F:ATP binding"/>
    <property type="evidence" value="ECO:0007669"/>
    <property type="project" value="UniProtKB-KW"/>
</dbReference>
<organism evidence="11 12">
    <name type="scientific">Nisaea acidiphila</name>
    <dbReference type="NCBI Taxonomy" id="1862145"/>
    <lineage>
        <taxon>Bacteria</taxon>
        <taxon>Pseudomonadati</taxon>
        <taxon>Pseudomonadota</taxon>
        <taxon>Alphaproteobacteria</taxon>
        <taxon>Rhodospirillales</taxon>
        <taxon>Thalassobaculaceae</taxon>
        <taxon>Nisaea</taxon>
    </lineage>
</organism>
<dbReference type="Proteomes" id="UP001060336">
    <property type="component" value="Chromosome"/>
</dbReference>
<dbReference type="InterPro" id="IPR005280">
    <property type="entry name" value="Homoserine_kinase_II"/>
</dbReference>
<evidence type="ECO:0000256" key="9">
    <source>
        <dbReference type="NCBIfam" id="TIGR00938"/>
    </source>
</evidence>
<dbReference type="RefSeq" id="WP_257767222.1">
    <property type="nucleotide sequence ID" value="NZ_CP102480.1"/>
</dbReference>
<reference evidence="11" key="1">
    <citation type="submission" date="2022-08" db="EMBL/GenBank/DDBJ databases">
        <title>Nisaea acidiphila sp. nov., isolated from a marine algal debris and emended description of the genus Nisaea Urios et al. 2008.</title>
        <authorList>
            <person name="Kwon K."/>
        </authorList>
    </citation>
    <scope>NUCLEOTIDE SEQUENCE</scope>
    <source>
        <strain evidence="11">MEBiC11861</strain>
    </source>
</reference>
<keyword evidence="3 8" id="KW-0791">Threonine biosynthesis</keyword>
<dbReference type="GO" id="GO:0009088">
    <property type="term" value="P:threonine biosynthetic process"/>
    <property type="evidence" value="ECO:0007669"/>
    <property type="project" value="UniProtKB-UniRule"/>
</dbReference>
<dbReference type="EC" id="2.7.1.39" evidence="8 9"/>
<evidence type="ECO:0000256" key="8">
    <source>
        <dbReference type="HAMAP-Rule" id="MF_00301"/>
    </source>
</evidence>
<dbReference type="GO" id="GO:0004413">
    <property type="term" value="F:homoserine kinase activity"/>
    <property type="evidence" value="ECO:0007669"/>
    <property type="project" value="UniProtKB-UniRule"/>
</dbReference>
<evidence type="ECO:0000256" key="7">
    <source>
        <dbReference type="ARBA" id="ARBA00038240"/>
    </source>
</evidence>
<evidence type="ECO:0000256" key="4">
    <source>
        <dbReference type="ARBA" id="ARBA00022741"/>
    </source>
</evidence>